<organism evidence="1">
    <name type="scientific">Siphoviridae sp. ctd9R8</name>
    <dbReference type="NCBI Taxonomy" id="2825576"/>
    <lineage>
        <taxon>Viruses</taxon>
        <taxon>Duplodnaviria</taxon>
        <taxon>Heunggongvirae</taxon>
        <taxon>Uroviricota</taxon>
        <taxon>Caudoviricetes</taxon>
    </lineage>
</organism>
<accession>A0A8S5PV08</accession>
<reference evidence="1" key="1">
    <citation type="journal article" date="2021" name="Proc. Natl. Acad. Sci. U.S.A.">
        <title>A Catalog of Tens of Thousands of Viruses from Human Metagenomes Reveals Hidden Associations with Chronic Diseases.</title>
        <authorList>
            <person name="Tisza M.J."/>
            <person name="Buck C.B."/>
        </authorList>
    </citation>
    <scope>NUCLEOTIDE SEQUENCE</scope>
    <source>
        <strain evidence="1">Ctd9R8</strain>
    </source>
</reference>
<protein>
    <submittedName>
        <fullName evidence="1">Uncharacterized protein</fullName>
    </submittedName>
</protein>
<evidence type="ECO:0000313" key="1">
    <source>
        <dbReference type="EMBL" id="DAE10592.1"/>
    </source>
</evidence>
<name>A0A8S5PV08_9CAUD</name>
<proteinExistence type="predicted"/>
<dbReference type="EMBL" id="BK015515">
    <property type="protein sequence ID" value="DAE10592.1"/>
    <property type="molecule type" value="Genomic_DNA"/>
</dbReference>
<sequence>MAFSVPKPCNNSHMSITVLHKGNGLTLRFSSCPPC</sequence>